<comment type="caution">
    <text evidence="2">The sequence shown here is derived from an EMBL/GenBank/DDBJ whole genome shotgun (WGS) entry which is preliminary data.</text>
</comment>
<dbReference type="Proteomes" id="UP000654370">
    <property type="component" value="Unassembled WGS sequence"/>
</dbReference>
<feature type="compositionally biased region" description="Polar residues" evidence="1">
    <location>
        <begin position="1"/>
        <end position="11"/>
    </location>
</feature>
<feature type="region of interest" description="Disordered" evidence="1">
    <location>
        <begin position="1"/>
        <end position="62"/>
    </location>
</feature>
<reference evidence="2" key="1">
    <citation type="submission" date="2020-12" db="EMBL/GenBank/DDBJ databases">
        <title>Metabolic potential, ecology and presence of endohyphal bacteria is reflected in genomic diversity of Mucoromycotina.</title>
        <authorList>
            <person name="Muszewska A."/>
            <person name="Okrasinska A."/>
            <person name="Steczkiewicz K."/>
            <person name="Drgas O."/>
            <person name="Orlowska M."/>
            <person name="Perlinska-Lenart U."/>
            <person name="Aleksandrzak-Piekarczyk T."/>
            <person name="Szatraj K."/>
            <person name="Zielenkiewicz U."/>
            <person name="Pilsyk S."/>
            <person name="Malc E."/>
            <person name="Mieczkowski P."/>
            <person name="Kruszewska J.S."/>
            <person name="Biernat P."/>
            <person name="Pawlowska J."/>
        </authorList>
    </citation>
    <scope>NUCLEOTIDE SEQUENCE</scope>
    <source>
        <strain evidence="2">WA0000067209</strain>
    </source>
</reference>
<organism evidence="2 3">
    <name type="scientific">Mortierella isabellina</name>
    <name type="common">Filamentous fungus</name>
    <name type="synonym">Umbelopsis isabellina</name>
    <dbReference type="NCBI Taxonomy" id="91625"/>
    <lineage>
        <taxon>Eukaryota</taxon>
        <taxon>Fungi</taxon>
        <taxon>Fungi incertae sedis</taxon>
        <taxon>Mucoromycota</taxon>
        <taxon>Mucoromycotina</taxon>
        <taxon>Umbelopsidomycetes</taxon>
        <taxon>Umbelopsidales</taxon>
        <taxon>Umbelopsidaceae</taxon>
        <taxon>Umbelopsis</taxon>
    </lineage>
</organism>
<name>A0A8H7UK85_MORIS</name>
<gene>
    <name evidence="2" type="ORF">INT43_006899</name>
</gene>
<accession>A0A8H7UK85</accession>
<proteinExistence type="predicted"/>
<protein>
    <submittedName>
        <fullName evidence="2">Uncharacterized protein</fullName>
    </submittedName>
</protein>
<evidence type="ECO:0000313" key="3">
    <source>
        <dbReference type="Proteomes" id="UP000654370"/>
    </source>
</evidence>
<evidence type="ECO:0000256" key="1">
    <source>
        <dbReference type="SAM" id="MobiDB-lite"/>
    </source>
</evidence>
<sequence length="102" mass="11189">MAPKSIQQTLPKNRGKMSPSLRSRFGNLVSNHMRSSKARSHSLPPAARKRVPSPNLSDNDRASTVSIIRDLTPSLLSSDVEASPDSCFNRNKLLSFGSRTLI</sequence>
<keyword evidence="3" id="KW-1185">Reference proteome</keyword>
<dbReference type="EMBL" id="JAEPQZ010000004">
    <property type="protein sequence ID" value="KAG2181974.1"/>
    <property type="molecule type" value="Genomic_DNA"/>
</dbReference>
<dbReference type="AlphaFoldDB" id="A0A8H7UK85"/>
<evidence type="ECO:0000313" key="2">
    <source>
        <dbReference type="EMBL" id="KAG2181974.1"/>
    </source>
</evidence>